<name>A0ABP4LF85_9ACTN</name>
<feature type="region of interest" description="Disordered" evidence="1">
    <location>
        <begin position="1"/>
        <end position="44"/>
    </location>
</feature>
<feature type="compositionally biased region" description="Basic and acidic residues" evidence="1">
    <location>
        <begin position="1"/>
        <end position="31"/>
    </location>
</feature>
<sequence>MAPVDEDRQLDHPRPAEILERVEGRADRAAGEEDVVDEDHAAPVEATGRDLRVTQRTGRLEAKIVPIERDVQHTHRDLSTLESGDPGGESASERYASGRYAEQHRFGGSGRLFQNLMGNPVHHTGDICRR</sequence>
<organism evidence="2 3">
    <name type="scientific">Dactylosporangium maewongense</name>
    <dbReference type="NCBI Taxonomy" id="634393"/>
    <lineage>
        <taxon>Bacteria</taxon>
        <taxon>Bacillati</taxon>
        <taxon>Actinomycetota</taxon>
        <taxon>Actinomycetes</taxon>
        <taxon>Micromonosporales</taxon>
        <taxon>Micromonosporaceae</taxon>
        <taxon>Dactylosporangium</taxon>
    </lineage>
</organism>
<gene>
    <name evidence="2" type="ORF">GCM10009827_040830</name>
</gene>
<evidence type="ECO:0000313" key="3">
    <source>
        <dbReference type="Proteomes" id="UP001501470"/>
    </source>
</evidence>
<protein>
    <recommendedName>
        <fullName evidence="4">DUF2382 domain-containing protein</fullName>
    </recommendedName>
</protein>
<feature type="compositionally biased region" description="Basic and acidic residues" evidence="1">
    <location>
        <begin position="67"/>
        <end position="79"/>
    </location>
</feature>
<proteinExistence type="predicted"/>
<dbReference type="EMBL" id="BAAAQD010000007">
    <property type="protein sequence ID" value="GAA1520913.1"/>
    <property type="molecule type" value="Genomic_DNA"/>
</dbReference>
<evidence type="ECO:0008006" key="4">
    <source>
        <dbReference type="Google" id="ProtNLM"/>
    </source>
</evidence>
<reference evidence="3" key="1">
    <citation type="journal article" date="2019" name="Int. J. Syst. Evol. Microbiol.">
        <title>The Global Catalogue of Microorganisms (GCM) 10K type strain sequencing project: providing services to taxonomists for standard genome sequencing and annotation.</title>
        <authorList>
            <consortium name="The Broad Institute Genomics Platform"/>
            <consortium name="The Broad Institute Genome Sequencing Center for Infectious Disease"/>
            <person name="Wu L."/>
            <person name="Ma J."/>
        </authorList>
    </citation>
    <scope>NUCLEOTIDE SEQUENCE [LARGE SCALE GENOMIC DNA]</scope>
    <source>
        <strain evidence="3">JCM 15933</strain>
    </source>
</reference>
<evidence type="ECO:0000256" key="1">
    <source>
        <dbReference type="SAM" id="MobiDB-lite"/>
    </source>
</evidence>
<feature type="region of interest" description="Disordered" evidence="1">
    <location>
        <begin position="67"/>
        <end position="99"/>
    </location>
</feature>
<evidence type="ECO:0000313" key="2">
    <source>
        <dbReference type="EMBL" id="GAA1520913.1"/>
    </source>
</evidence>
<accession>A0ABP4LF85</accession>
<keyword evidence="3" id="KW-1185">Reference proteome</keyword>
<dbReference type="Proteomes" id="UP001501470">
    <property type="component" value="Unassembled WGS sequence"/>
</dbReference>
<comment type="caution">
    <text evidence="2">The sequence shown here is derived from an EMBL/GenBank/DDBJ whole genome shotgun (WGS) entry which is preliminary data.</text>
</comment>